<sequence length="167" mass="19208">MAKIDLPITVRGRNISENNIPTVCNIYIMLRKLIASKGDTNYLKNWELRSYHGYNIESIKSRLLTADSETQRIEIIKSHILDNFPNSFGPHFVDIYLVAYLTEFFGPGKSVFMDHLKNWVPNEGSRNAIRQVGLGDGKYLGLLNPDGTVKDWAFFEKFFSSRNNLFK</sequence>
<reference evidence="1 2" key="1">
    <citation type="submission" date="2016-10" db="EMBL/GenBank/DDBJ databases">
        <authorList>
            <person name="de Groot N.N."/>
        </authorList>
    </citation>
    <scope>NUCLEOTIDE SEQUENCE [LARGE SCALE GENOMIC DNA]</scope>
    <source>
        <strain evidence="1 2">DSM 19938</strain>
    </source>
</reference>
<protein>
    <submittedName>
        <fullName evidence="1">Uncharacterized protein</fullName>
    </submittedName>
</protein>
<keyword evidence="2" id="KW-1185">Reference proteome</keyword>
<proteinExistence type="predicted"/>
<name>A0A1H6YY83_9BACT</name>
<accession>A0A1H6YY83</accession>
<dbReference type="AlphaFoldDB" id="A0A1H6YY83"/>
<dbReference type="Proteomes" id="UP000199532">
    <property type="component" value="Unassembled WGS sequence"/>
</dbReference>
<evidence type="ECO:0000313" key="1">
    <source>
        <dbReference type="EMBL" id="SEJ41675.1"/>
    </source>
</evidence>
<dbReference type="EMBL" id="FNXY01000007">
    <property type="protein sequence ID" value="SEJ41675.1"/>
    <property type="molecule type" value="Genomic_DNA"/>
</dbReference>
<gene>
    <name evidence="1" type="ORF">SAMN04487995_4583</name>
</gene>
<dbReference type="OrthoDB" id="1907273at2"/>
<evidence type="ECO:0000313" key="2">
    <source>
        <dbReference type="Proteomes" id="UP000199532"/>
    </source>
</evidence>
<dbReference type="RefSeq" id="WP_090338567.1">
    <property type="nucleotide sequence ID" value="NZ_FNXY01000007.1"/>
</dbReference>
<organism evidence="1 2">
    <name type="scientific">Dyadobacter koreensis</name>
    <dbReference type="NCBI Taxonomy" id="408657"/>
    <lineage>
        <taxon>Bacteria</taxon>
        <taxon>Pseudomonadati</taxon>
        <taxon>Bacteroidota</taxon>
        <taxon>Cytophagia</taxon>
        <taxon>Cytophagales</taxon>
        <taxon>Spirosomataceae</taxon>
        <taxon>Dyadobacter</taxon>
    </lineage>
</organism>
<dbReference type="STRING" id="408657.SAMN04487995_4583"/>